<dbReference type="AlphaFoldDB" id="A0A7Y2EAY2"/>
<evidence type="ECO:0000259" key="1">
    <source>
        <dbReference type="Pfam" id="PF13360"/>
    </source>
</evidence>
<comment type="caution">
    <text evidence="2">The sequence shown here is derived from an EMBL/GenBank/DDBJ whole genome shotgun (WGS) entry which is preliminary data.</text>
</comment>
<dbReference type="PANTHER" id="PTHR34512:SF30">
    <property type="entry name" value="OUTER MEMBRANE PROTEIN ASSEMBLY FACTOR BAMB"/>
    <property type="match status" value="1"/>
</dbReference>
<protein>
    <submittedName>
        <fullName evidence="2">PQQ-binding-like beta-propeller repeat protein</fullName>
    </submittedName>
</protein>
<name>A0A7Y2EAY2_UNCEI</name>
<reference evidence="2 3" key="1">
    <citation type="submission" date="2020-03" db="EMBL/GenBank/DDBJ databases">
        <title>Metabolic flexibility allows generalist bacteria to become dominant in a frequently disturbed ecosystem.</title>
        <authorList>
            <person name="Chen Y.-J."/>
            <person name="Leung P.M."/>
            <person name="Bay S.K."/>
            <person name="Hugenholtz P."/>
            <person name="Kessler A.J."/>
            <person name="Shelley G."/>
            <person name="Waite D.W."/>
            <person name="Cook P.L."/>
            <person name="Greening C."/>
        </authorList>
    </citation>
    <scope>NUCLEOTIDE SEQUENCE [LARGE SCALE GENOMIC DNA]</scope>
    <source>
        <strain evidence="2">SS_bin_28</strain>
    </source>
</reference>
<dbReference type="PANTHER" id="PTHR34512">
    <property type="entry name" value="CELL SURFACE PROTEIN"/>
    <property type="match status" value="1"/>
</dbReference>
<proteinExistence type="predicted"/>
<accession>A0A7Y2EAY2</accession>
<feature type="domain" description="Pyrrolo-quinoline quinone repeat" evidence="1">
    <location>
        <begin position="10"/>
        <end position="90"/>
    </location>
</feature>
<dbReference type="EMBL" id="JABDJR010000498">
    <property type="protein sequence ID" value="NNF07562.1"/>
    <property type="molecule type" value="Genomic_DNA"/>
</dbReference>
<dbReference type="Pfam" id="PF13360">
    <property type="entry name" value="PQQ_2"/>
    <property type="match status" value="2"/>
</dbReference>
<evidence type="ECO:0000313" key="3">
    <source>
        <dbReference type="Proteomes" id="UP000547674"/>
    </source>
</evidence>
<sequence>MSPSNALSLAWSQSRDHASLGPPRVVADHVLTLSDPGTLQATQLTTGEVVWTREVISVDSKARLGVQGELVYFTDADGTLRSFNAETGEEQEPVSLGTLSSEVRFYGSLVISVSQQGCIQAQDRWRQRTRYELCEFPQPEIYLPGSMARVGSRGVAEFERGLFSWRLLDGELDQVLPMDSGLTTGIAKSRGCAFFGTANGDLVKVYIDPLRVEAAVNTSGGIKHVPLVSRGHVVVLLGPEAHSQEIVSYDFRLQELWRQPPPPKGQWTSTLASMGSALYAGDSEGAVHALELTSGDHRASLFLEKDEITHVVMAGNFLLATTRQGGLYCLNQ</sequence>
<dbReference type="Proteomes" id="UP000547674">
    <property type="component" value="Unassembled WGS sequence"/>
</dbReference>
<dbReference type="InterPro" id="IPR002372">
    <property type="entry name" value="PQQ_rpt_dom"/>
</dbReference>
<feature type="domain" description="Pyrrolo-quinoline quinone repeat" evidence="1">
    <location>
        <begin position="180"/>
        <end position="331"/>
    </location>
</feature>
<organism evidence="2 3">
    <name type="scientific">Eiseniibacteriota bacterium</name>
    <dbReference type="NCBI Taxonomy" id="2212470"/>
    <lineage>
        <taxon>Bacteria</taxon>
        <taxon>Candidatus Eiseniibacteriota</taxon>
    </lineage>
</organism>
<gene>
    <name evidence="2" type="ORF">HKN21_12440</name>
</gene>
<evidence type="ECO:0000313" key="2">
    <source>
        <dbReference type="EMBL" id="NNF07562.1"/>
    </source>
</evidence>
<dbReference type="InterPro" id="IPR011047">
    <property type="entry name" value="Quinoprotein_ADH-like_sf"/>
</dbReference>
<dbReference type="Gene3D" id="2.130.10.10">
    <property type="entry name" value="YVTN repeat-like/Quinoprotein amine dehydrogenase"/>
    <property type="match status" value="1"/>
</dbReference>
<dbReference type="InterPro" id="IPR015943">
    <property type="entry name" value="WD40/YVTN_repeat-like_dom_sf"/>
</dbReference>
<dbReference type="Gene3D" id="2.40.10.480">
    <property type="match status" value="1"/>
</dbReference>
<dbReference type="SUPFAM" id="SSF50998">
    <property type="entry name" value="Quinoprotein alcohol dehydrogenase-like"/>
    <property type="match status" value="1"/>
</dbReference>